<reference evidence="2" key="1">
    <citation type="submission" date="2023-06" db="EMBL/GenBank/DDBJ databases">
        <title>Genomic analysis of the entomopathogenic nematode Steinernema hermaphroditum.</title>
        <authorList>
            <person name="Schwarz E.M."/>
            <person name="Heppert J.K."/>
            <person name="Baniya A."/>
            <person name="Schwartz H.T."/>
            <person name="Tan C.-H."/>
            <person name="Antoshechkin I."/>
            <person name="Sternberg P.W."/>
            <person name="Goodrich-Blair H."/>
            <person name="Dillman A.R."/>
        </authorList>
    </citation>
    <scope>NUCLEOTIDE SEQUENCE</scope>
    <source>
        <strain evidence="2">PS9179</strain>
        <tissue evidence="2">Whole animal</tissue>
    </source>
</reference>
<proteinExistence type="predicted"/>
<feature type="compositionally biased region" description="Basic and acidic residues" evidence="1">
    <location>
        <begin position="75"/>
        <end position="85"/>
    </location>
</feature>
<feature type="region of interest" description="Disordered" evidence="1">
    <location>
        <begin position="56"/>
        <end position="92"/>
    </location>
</feature>
<keyword evidence="3" id="KW-1185">Reference proteome</keyword>
<accession>A0AA39HR46</accession>
<organism evidence="2 3">
    <name type="scientific">Steinernema hermaphroditum</name>
    <dbReference type="NCBI Taxonomy" id="289476"/>
    <lineage>
        <taxon>Eukaryota</taxon>
        <taxon>Metazoa</taxon>
        <taxon>Ecdysozoa</taxon>
        <taxon>Nematoda</taxon>
        <taxon>Chromadorea</taxon>
        <taxon>Rhabditida</taxon>
        <taxon>Tylenchina</taxon>
        <taxon>Panagrolaimomorpha</taxon>
        <taxon>Strongyloidoidea</taxon>
        <taxon>Steinernematidae</taxon>
        <taxon>Steinernema</taxon>
    </lineage>
</organism>
<gene>
    <name evidence="2" type="ORF">QR680_004478</name>
</gene>
<dbReference type="EMBL" id="JAUCMV010000003">
    <property type="protein sequence ID" value="KAK0409329.1"/>
    <property type="molecule type" value="Genomic_DNA"/>
</dbReference>
<name>A0AA39HR46_9BILA</name>
<dbReference type="Proteomes" id="UP001175271">
    <property type="component" value="Unassembled WGS sequence"/>
</dbReference>
<evidence type="ECO:0000256" key="1">
    <source>
        <dbReference type="SAM" id="MobiDB-lite"/>
    </source>
</evidence>
<comment type="caution">
    <text evidence="2">The sequence shown here is derived from an EMBL/GenBank/DDBJ whole genome shotgun (WGS) entry which is preliminary data.</text>
</comment>
<evidence type="ECO:0000313" key="3">
    <source>
        <dbReference type="Proteomes" id="UP001175271"/>
    </source>
</evidence>
<evidence type="ECO:0000313" key="2">
    <source>
        <dbReference type="EMBL" id="KAK0409329.1"/>
    </source>
</evidence>
<sequence>MNSDSLTAPCNFRLPVFSDGRRPFLSSVFTLTTVNSYQGLEADVVIVVTTRTVQPNTGKSQLDDRIHRHFGRRLQRGDEKQKYEGRASPSEAPQLEKIASRQYVHNRSTNLILTSCAEFCRQPLKSRPDKTAPELIKKLCSDQISAGKKLQSLHAAIWTRRNGSPACFPKAPGFVEQCFHL</sequence>
<protein>
    <submittedName>
        <fullName evidence="2">Uncharacterized protein</fullName>
    </submittedName>
</protein>
<dbReference type="AlphaFoldDB" id="A0AA39HR46"/>